<dbReference type="InterPro" id="IPR044925">
    <property type="entry name" value="His-Me_finger_sf"/>
</dbReference>
<dbReference type="SUPFAM" id="SSF54060">
    <property type="entry name" value="His-Me finger endonucleases"/>
    <property type="match status" value="1"/>
</dbReference>
<protein>
    <recommendedName>
        <fullName evidence="3">HNH nuclease domain-containing protein</fullName>
    </recommendedName>
</protein>
<evidence type="ECO:0000313" key="1">
    <source>
        <dbReference type="EMBL" id="AOH54446.1"/>
    </source>
</evidence>
<organism evidence="1 2">
    <name type="scientific">Peribacillus muralis</name>
    <dbReference type="NCBI Taxonomy" id="264697"/>
    <lineage>
        <taxon>Bacteria</taxon>
        <taxon>Bacillati</taxon>
        <taxon>Bacillota</taxon>
        <taxon>Bacilli</taxon>
        <taxon>Bacillales</taxon>
        <taxon>Bacillaceae</taxon>
        <taxon>Peribacillus</taxon>
    </lineage>
</organism>
<reference evidence="1 2" key="1">
    <citation type="submission" date="2016-08" db="EMBL/GenBank/DDBJ databases">
        <title>Complete genome sequence of Bacillus muralis G25-68, a strain with toxicity to nematodes.</title>
        <authorList>
            <person name="Zheng Z."/>
        </authorList>
    </citation>
    <scope>NUCLEOTIDE SEQUENCE [LARGE SCALE GENOMIC DNA]</scope>
    <source>
        <strain evidence="1 2">G25-68</strain>
    </source>
</reference>
<name>A0A1B3XML4_9BACI</name>
<dbReference type="STRING" id="264697.ABE28_008785"/>
<evidence type="ECO:0008006" key="3">
    <source>
        <dbReference type="Google" id="ProtNLM"/>
    </source>
</evidence>
<dbReference type="OrthoDB" id="8974199at2"/>
<dbReference type="Gene3D" id="3.90.75.20">
    <property type="match status" value="1"/>
</dbReference>
<dbReference type="Proteomes" id="UP000077926">
    <property type="component" value="Chromosome"/>
</dbReference>
<evidence type="ECO:0000313" key="2">
    <source>
        <dbReference type="Proteomes" id="UP000077926"/>
    </source>
</evidence>
<dbReference type="AlphaFoldDB" id="A0A1B3XML4"/>
<keyword evidence="2" id="KW-1185">Reference proteome</keyword>
<gene>
    <name evidence="1" type="ORF">ABE28_008785</name>
</gene>
<accession>A0A1B3XML4</accession>
<proteinExistence type="predicted"/>
<dbReference type="RefSeq" id="WP_064465846.1">
    <property type="nucleotide sequence ID" value="NZ_CP017080.1"/>
</dbReference>
<dbReference type="EMBL" id="CP017080">
    <property type="protein sequence ID" value="AOH54446.1"/>
    <property type="molecule type" value="Genomic_DNA"/>
</dbReference>
<sequence length="123" mass="14700">MQNRLFISGDVAVIEVYHRSSNRNFYVLIDSEDIELIHENVKSLSIYIDFRTNYCLYRSMDKKTKGLHRLIMNTPSDLVVDHIEHNGLDNRKRKLRNVTRKANSNNRITEQRNPLFETKFRFL</sequence>
<dbReference type="KEGG" id="bmur:ABE28_008785"/>